<dbReference type="SUPFAM" id="SSF82771">
    <property type="entry name" value="GIY-YIG endonuclease"/>
    <property type="match status" value="1"/>
</dbReference>
<dbReference type="Gene3D" id="3.40.1440.10">
    <property type="entry name" value="GIY-YIG endonuclease"/>
    <property type="match status" value="1"/>
</dbReference>
<keyword evidence="2" id="KW-0378">Hydrolase</keyword>
<dbReference type="GO" id="GO:0004519">
    <property type="term" value="F:endonuclease activity"/>
    <property type="evidence" value="ECO:0007669"/>
    <property type="project" value="UniProtKB-KW"/>
</dbReference>
<protein>
    <submittedName>
        <fullName evidence="2">GIY-YIG endonuclease</fullName>
    </submittedName>
</protein>
<organism evidence="2">
    <name type="scientific">Bipolaris cookei</name>
    <dbReference type="NCBI Taxonomy" id="74410"/>
    <lineage>
        <taxon>Eukaryota</taxon>
        <taxon>Fungi</taxon>
        <taxon>Dikarya</taxon>
        <taxon>Ascomycota</taxon>
        <taxon>Pezizomycotina</taxon>
        <taxon>Dothideomycetes</taxon>
        <taxon>Pleosporomycetidae</taxon>
        <taxon>Pleosporales</taxon>
        <taxon>Pleosporineae</taxon>
        <taxon>Pleosporaceae</taxon>
        <taxon>Bipolaris</taxon>
    </lineage>
</organism>
<dbReference type="EMBL" id="MF784482">
    <property type="protein sequence ID" value="ATV95713.1"/>
    <property type="molecule type" value="Genomic_DNA"/>
</dbReference>
<name>A0A2H4NRT8_9PLEO</name>
<evidence type="ECO:0000259" key="1">
    <source>
        <dbReference type="Pfam" id="PF07453"/>
    </source>
</evidence>
<evidence type="ECO:0000313" key="2">
    <source>
        <dbReference type="EMBL" id="ATV95713.1"/>
    </source>
</evidence>
<dbReference type="InterPro" id="IPR006350">
    <property type="entry name" value="Intron_endoG1"/>
</dbReference>
<dbReference type="SUPFAM" id="SSF64496">
    <property type="entry name" value="DNA-binding domain of intron-encoded endonucleases"/>
    <property type="match status" value="1"/>
</dbReference>
<feature type="domain" description="Nuclease-associated modular DNA-binding 1" evidence="1">
    <location>
        <begin position="79"/>
        <end position="114"/>
    </location>
</feature>
<dbReference type="NCBIfam" id="TIGR01453">
    <property type="entry name" value="grpIintron_endo"/>
    <property type="match status" value="1"/>
</dbReference>
<dbReference type="Pfam" id="PF07453">
    <property type="entry name" value="NUMOD1"/>
    <property type="match status" value="2"/>
</dbReference>
<feature type="domain" description="Nuclease-associated modular DNA-binding 1" evidence="1">
    <location>
        <begin position="150"/>
        <end position="182"/>
    </location>
</feature>
<dbReference type="InterPro" id="IPR010896">
    <property type="entry name" value="NUMOD1"/>
</dbReference>
<proteinExistence type="predicted"/>
<dbReference type="GeneID" id="35116799"/>
<keyword evidence="2" id="KW-0540">Nuclease</keyword>
<dbReference type="AlphaFoldDB" id="A0A2H4NRT8"/>
<accession>A0A2H4NRT8</accession>
<dbReference type="SMART" id="SM00497">
    <property type="entry name" value="IENR1"/>
    <property type="match status" value="2"/>
</dbReference>
<dbReference type="InterPro" id="IPR003647">
    <property type="entry name" value="Intron_nuc_1_rpt"/>
</dbReference>
<geneLocation type="mitochondrion" evidence="2"/>
<keyword evidence="2" id="KW-0496">Mitochondrion</keyword>
<gene>
    <name evidence="2" type="primary">orf200</name>
</gene>
<reference evidence="2" key="1">
    <citation type="submission" date="2017-08" db="EMBL/GenBank/DDBJ databases">
        <title>The genome sequence of Bipolaris cookei reveals mechanisms of pathogenesis underlying target leaf spot of sorghum.</title>
        <authorList>
            <person name="Zaccaron A.Z."/>
            <person name="Bluhm B.H."/>
        </authorList>
    </citation>
    <scope>NUCLEOTIDE SEQUENCE</scope>
    <source>
        <strain evidence="2">LSLP18</strain>
    </source>
</reference>
<dbReference type="RefSeq" id="YP_009445550.1">
    <property type="nucleotide sequence ID" value="NC_036417.1"/>
</dbReference>
<keyword evidence="2" id="KW-0255">Endonuclease</keyword>
<dbReference type="InterPro" id="IPR035901">
    <property type="entry name" value="GIY-YIG_endonuc_sf"/>
</dbReference>
<sequence>MIINKALLKYGYSKFKLEILEYCTVKDLIEREQYYMDKFLPEYNVLKIAYSSLHYKHSKESLDKVHENLAKLNLSKSVKVKVTNIVTNTSEEYDSIRKAAQSLNTSKDYLKRCILESKLLKGIYKLESILAVSNYSSNYLDHPASVEIDVTDLELKTVTRYSSISAAGRALDIKSQSIGIYLRRNQKSPFKGRYVFKKIV</sequence>